<evidence type="ECO:0000313" key="2">
    <source>
        <dbReference type="Proteomes" id="UP000767446"/>
    </source>
</evidence>
<proteinExistence type="predicted"/>
<protein>
    <submittedName>
        <fullName evidence="1">DUF928 domain-containing protein</fullName>
    </submittedName>
</protein>
<organism evidence="1 2">
    <name type="scientific">Gomphosphaeria aponina SAG 52.96 = DSM 107014</name>
    <dbReference type="NCBI Taxonomy" id="1521640"/>
    <lineage>
        <taxon>Bacteria</taxon>
        <taxon>Bacillati</taxon>
        <taxon>Cyanobacteriota</taxon>
        <taxon>Cyanophyceae</taxon>
        <taxon>Oscillatoriophycideae</taxon>
        <taxon>Chroococcales</taxon>
        <taxon>Gomphosphaeriaceae</taxon>
        <taxon>Gomphosphaeria</taxon>
    </lineage>
</organism>
<dbReference type="InterPro" id="IPR010328">
    <property type="entry name" value="DUF928"/>
</dbReference>
<gene>
    <name evidence="1" type="ORF">DSM107014_14490</name>
</gene>
<dbReference type="Proteomes" id="UP000767446">
    <property type="component" value="Unassembled WGS sequence"/>
</dbReference>
<evidence type="ECO:0000313" key="1">
    <source>
        <dbReference type="EMBL" id="MBR8829083.1"/>
    </source>
</evidence>
<sequence>MKNKKLNRLITLVAAGISANLVLIPSLLAENVKFVPPQGSQPTQTSGGATRGNICAQEAIVNPDKITLLVPGINQNLTTDARPTLLAYVPQTGAEKALLVIKDEQENNLYQTELPITGEAGIVSVIIPDDAPELEVGKTYKWSFVVMCNNQILPDSPGAEGQIQRVELDAAVSSQLEPGISMKNATLLGESGIWYDTVATLAELKKANPSDATINTEWENLLTSVGLEEIATKPLAQ</sequence>
<dbReference type="Pfam" id="PF06051">
    <property type="entry name" value="DUF928"/>
    <property type="match status" value="1"/>
</dbReference>
<reference evidence="1" key="1">
    <citation type="submission" date="2021-02" db="EMBL/GenBank/DDBJ databases">
        <title>Metagenome analyses of Stigonema ocellatum DSM 106950, Chlorogloea purpurea SAG 13.99 and Gomphosphaeria aponina DSM 107014.</title>
        <authorList>
            <person name="Marter P."/>
            <person name="Huang S."/>
        </authorList>
    </citation>
    <scope>NUCLEOTIDE SEQUENCE</scope>
    <source>
        <strain evidence="1">JP213</strain>
    </source>
</reference>
<name>A0A941GWM6_9CHRO</name>
<comment type="caution">
    <text evidence="1">The sequence shown here is derived from an EMBL/GenBank/DDBJ whole genome shotgun (WGS) entry which is preliminary data.</text>
</comment>
<dbReference type="EMBL" id="JADQBC010000106">
    <property type="protein sequence ID" value="MBR8829083.1"/>
    <property type="molecule type" value="Genomic_DNA"/>
</dbReference>
<dbReference type="AlphaFoldDB" id="A0A941GWM6"/>
<accession>A0A941GWM6</accession>